<evidence type="ECO:0000313" key="1">
    <source>
        <dbReference type="EMBL" id="GGF66438.1"/>
    </source>
</evidence>
<protein>
    <submittedName>
        <fullName evidence="1">Uncharacterized protein</fullName>
    </submittedName>
</protein>
<proteinExistence type="predicted"/>
<organism evidence="1 2">
    <name type="scientific">Hymenobacter qilianensis</name>
    <dbReference type="NCBI Taxonomy" id="1385715"/>
    <lineage>
        <taxon>Bacteria</taxon>
        <taxon>Pseudomonadati</taxon>
        <taxon>Bacteroidota</taxon>
        <taxon>Cytophagia</taxon>
        <taxon>Cytophagales</taxon>
        <taxon>Hymenobacteraceae</taxon>
        <taxon>Hymenobacter</taxon>
    </lineage>
</organism>
<reference evidence="1 2" key="1">
    <citation type="journal article" date="2019" name="Int. J. Syst. Evol. Microbiol.">
        <title>The Global Catalogue of Microorganisms (GCM) 10K type strain sequencing project: providing services to taxonomists for standard genome sequencing and annotation.</title>
        <authorList>
            <consortium name="The Broad Institute Genomics Platform"/>
            <consortium name="The Broad Institute Genome Sequencing Center for Infectious Disease"/>
            <person name="Wu L."/>
            <person name="Ma J."/>
        </authorList>
    </citation>
    <scope>NUCLEOTIDE SEQUENCE [LARGE SCALE GENOMIC DNA]</scope>
    <source>
        <strain evidence="1 2">CGMCC 1.12720</strain>
    </source>
</reference>
<name>A0ACB5PS41_9BACT</name>
<evidence type="ECO:0000313" key="2">
    <source>
        <dbReference type="Proteomes" id="UP000605392"/>
    </source>
</evidence>
<keyword evidence="2" id="KW-1185">Reference proteome</keyword>
<accession>A0ACB5PS41</accession>
<comment type="caution">
    <text evidence="1">The sequence shown here is derived from an EMBL/GenBank/DDBJ whole genome shotgun (WGS) entry which is preliminary data.</text>
</comment>
<gene>
    <name evidence="1" type="ORF">GCM10011375_21820</name>
</gene>
<dbReference type="Proteomes" id="UP000605392">
    <property type="component" value="Unassembled WGS sequence"/>
</dbReference>
<sequence length="118" mass="12792">MKRLTSTLFNLLIILTLFSCNKEEIAPQTGNLTVKFRYANDLSGATYLLFTEGVWASTNRFATALRSGTLPTVSSMANGGEATVEFKDLNAGNYVFVLGNANSWSVQVTAGKTTEVNK</sequence>
<dbReference type="EMBL" id="BMFN01000002">
    <property type="protein sequence ID" value="GGF66438.1"/>
    <property type="molecule type" value="Genomic_DNA"/>
</dbReference>